<name>A0A4Y2JNC0_ARAVE</name>
<evidence type="ECO:0000313" key="2">
    <source>
        <dbReference type="Proteomes" id="UP000499080"/>
    </source>
</evidence>
<dbReference type="AlphaFoldDB" id="A0A4Y2JNC0"/>
<reference evidence="1 2" key="1">
    <citation type="journal article" date="2019" name="Sci. Rep.">
        <title>Orb-weaving spider Araneus ventricosus genome elucidates the spidroin gene catalogue.</title>
        <authorList>
            <person name="Kono N."/>
            <person name="Nakamura H."/>
            <person name="Ohtoshi R."/>
            <person name="Moran D.A.P."/>
            <person name="Shinohara A."/>
            <person name="Yoshida Y."/>
            <person name="Fujiwara M."/>
            <person name="Mori M."/>
            <person name="Tomita M."/>
            <person name="Arakawa K."/>
        </authorList>
    </citation>
    <scope>NUCLEOTIDE SEQUENCE [LARGE SCALE GENOMIC DNA]</scope>
</reference>
<dbReference type="OrthoDB" id="6437319at2759"/>
<accession>A0A4Y2JNC0</accession>
<evidence type="ECO:0000313" key="1">
    <source>
        <dbReference type="EMBL" id="GBM91540.1"/>
    </source>
</evidence>
<protein>
    <submittedName>
        <fullName evidence="1">Uncharacterized protein</fullName>
    </submittedName>
</protein>
<sequence length="82" mass="9596">MELENEIRAEDQIGREMESAITIHEESRIPNRRFDSEEVNFQALIDTDRLPDEARVASIVNIVHIVRLLFVILLRKVKSNPR</sequence>
<dbReference type="Proteomes" id="UP000499080">
    <property type="component" value="Unassembled WGS sequence"/>
</dbReference>
<gene>
    <name evidence="1" type="ORF">AVEN_83467_1</name>
</gene>
<comment type="caution">
    <text evidence="1">The sequence shown here is derived from an EMBL/GenBank/DDBJ whole genome shotgun (WGS) entry which is preliminary data.</text>
</comment>
<organism evidence="1 2">
    <name type="scientific">Araneus ventricosus</name>
    <name type="common">Orbweaver spider</name>
    <name type="synonym">Epeira ventricosa</name>
    <dbReference type="NCBI Taxonomy" id="182803"/>
    <lineage>
        <taxon>Eukaryota</taxon>
        <taxon>Metazoa</taxon>
        <taxon>Ecdysozoa</taxon>
        <taxon>Arthropoda</taxon>
        <taxon>Chelicerata</taxon>
        <taxon>Arachnida</taxon>
        <taxon>Araneae</taxon>
        <taxon>Araneomorphae</taxon>
        <taxon>Entelegynae</taxon>
        <taxon>Araneoidea</taxon>
        <taxon>Araneidae</taxon>
        <taxon>Araneus</taxon>
    </lineage>
</organism>
<proteinExistence type="predicted"/>
<keyword evidence="2" id="KW-1185">Reference proteome</keyword>
<dbReference type="EMBL" id="BGPR01003713">
    <property type="protein sequence ID" value="GBM91540.1"/>
    <property type="molecule type" value="Genomic_DNA"/>
</dbReference>